<gene>
    <name evidence="3" type="ORF">HS088_TW03G00203</name>
</gene>
<keyword evidence="4" id="KW-1185">Reference proteome</keyword>
<comment type="caution">
    <text evidence="3">The sequence shown here is derived from an EMBL/GenBank/DDBJ whole genome shotgun (WGS) entry which is preliminary data.</text>
</comment>
<sequence length="364" mass="40303">MGREREARYERNRGYVDHRLVGYQEHSPPNASSFSPGAGAGFIEHRVSKYDTPVGIAIKYGVEVSDIKRINGLVTDHQMFALESLKIPLPGRHPPSPCLSNAASTPGQSNDKTRDYHLHCKPIDSFQFLNSKSPQRKVSPAMSTLQGYYGLKPADQEITFEGCEMETYSKRDPILQEDGLYRTPFPASNKPLSRHRKSRSLVNDLLDQNGGFAENVSVTEDGENDNEKSNEKLVRRRQKSVADFSRTQEVLLKDENGNVGGFSMIKGKGLAQRQKTSSRTALTSDAELGGLNPIPFVNAESHLANGFSRVRKSSSTPSLQDEENSCSSSIWPTSKWSLKSDCQARSIAPAPRPNSTSWKKTAVD</sequence>
<feature type="region of interest" description="Disordered" evidence="1">
    <location>
        <begin position="214"/>
        <end position="240"/>
    </location>
</feature>
<feature type="domain" description="LysM" evidence="2">
    <location>
        <begin position="43"/>
        <end position="87"/>
    </location>
</feature>
<dbReference type="SMART" id="SM00257">
    <property type="entry name" value="LysM"/>
    <property type="match status" value="1"/>
</dbReference>
<dbReference type="InterPro" id="IPR036779">
    <property type="entry name" value="LysM_dom_sf"/>
</dbReference>
<evidence type="ECO:0000313" key="4">
    <source>
        <dbReference type="Proteomes" id="UP000593562"/>
    </source>
</evidence>
<proteinExistence type="predicted"/>
<dbReference type="FunCoup" id="A0A7J7DU85">
    <property type="interactions" value="2059"/>
</dbReference>
<evidence type="ECO:0000259" key="2">
    <source>
        <dbReference type="PROSITE" id="PS51782"/>
    </source>
</evidence>
<feature type="region of interest" description="Disordered" evidence="1">
    <location>
        <begin position="311"/>
        <end position="364"/>
    </location>
</feature>
<dbReference type="Gene3D" id="3.10.350.10">
    <property type="entry name" value="LysM domain"/>
    <property type="match status" value="1"/>
</dbReference>
<dbReference type="EMBL" id="JAAARO010000003">
    <property type="protein sequence ID" value="KAF5749877.1"/>
    <property type="molecule type" value="Genomic_DNA"/>
</dbReference>
<evidence type="ECO:0000256" key="1">
    <source>
        <dbReference type="SAM" id="MobiDB-lite"/>
    </source>
</evidence>
<protein>
    <submittedName>
        <fullName evidence="3">Peptidoglycan-binding LysM domain-containing protein putative isoform 1</fullName>
    </submittedName>
</protein>
<dbReference type="AlphaFoldDB" id="A0A7J7DU85"/>
<dbReference type="InterPro" id="IPR045030">
    <property type="entry name" value="LYSM1-4"/>
</dbReference>
<dbReference type="SUPFAM" id="SSF54106">
    <property type="entry name" value="LysM domain"/>
    <property type="match status" value="1"/>
</dbReference>
<dbReference type="CDD" id="cd00118">
    <property type="entry name" value="LysM"/>
    <property type="match status" value="1"/>
</dbReference>
<feature type="compositionally biased region" description="Polar residues" evidence="1">
    <location>
        <begin position="353"/>
        <end position="364"/>
    </location>
</feature>
<dbReference type="InParanoid" id="A0A7J7DU85"/>
<organism evidence="3 4">
    <name type="scientific">Tripterygium wilfordii</name>
    <name type="common">Thunder God vine</name>
    <dbReference type="NCBI Taxonomy" id="458696"/>
    <lineage>
        <taxon>Eukaryota</taxon>
        <taxon>Viridiplantae</taxon>
        <taxon>Streptophyta</taxon>
        <taxon>Embryophyta</taxon>
        <taxon>Tracheophyta</taxon>
        <taxon>Spermatophyta</taxon>
        <taxon>Magnoliopsida</taxon>
        <taxon>eudicotyledons</taxon>
        <taxon>Gunneridae</taxon>
        <taxon>Pentapetalae</taxon>
        <taxon>rosids</taxon>
        <taxon>fabids</taxon>
        <taxon>Celastrales</taxon>
        <taxon>Celastraceae</taxon>
        <taxon>Tripterygium</taxon>
    </lineage>
</organism>
<dbReference type="PANTHER" id="PTHR20932">
    <property type="entry name" value="LYSM AND PUTATIVE PEPTIDOGLYCAN-BINDING DOMAIN-CONTAINING PROTEIN"/>
    <property type="match status" value="1"/>
</dbReference>
<feature type="compositionally biased region" description="Polar residues" evidence="1">
    <location>
        <begin position="313"/>
        <end position="337"/>
    </location>
</feature>
<name>A0A7J7DU85_TRIWF</name>
<dbReference type="Pfam" id="PF01476">
    <property type="entry name" value="LysM"/>
    <property type="match status" value="1"/>
</dbReference>
<reference evidence="3 4" key="1">
    <citation type="journal article" date="2020" name="Nat. Commun.">
        <title>Genome of Tripterygium wilfordii and identification of cytochrome P450 involved in triptolide biosynthesis.</title>
        <authorList>
            <person name="Tu L."/>
            <person name="Su P."/>
            <person name="Zhang Z."/>
            <person name="Gao L."/>
            <person name="Wang J."/>
            <person name="Hu T."/>
            <person name="Zhou J."/>
            <person name="Zhang Y."/>
            <person name="Zhao Y."/>
            <person name="Liu Y."/>
            <person name="Song Y."/>
            <person name="Tong Y."/>
            <person name="Lu Y."/>
            <person name="Yang J."/>
            <person name="Xu C."/>
            <person name="Jia M."/>
            <person name="Peters R.J."/>
            <person name="Huang L."/>
            <person name="Gao W."/>
        </authorList>
    </citation>
    <scope>NUCLEOTIDE SEQUENCE [LARGE SCALE GENOMIC DNA]</scope>
    <source>
        <strain evidence="4">cv. XIE 37</strain>
        <tissue evidence="3">Leaf</tissue>
    </source>
</reference>
<evidence type="ECO:0000313" key="3">
    <source>
        <dbReference type="EMBL" id="KAF5749877.1"/>
    </source>
</evidence>
<dbReference type="PROSITE" id="PS51782">
    <property type="entry name" value="LYSM"/>
    <property type="match status" value="1"/>
</dbReference>
<dbReference type="InterPro" id="IPR018392">
    <property type="entry name" value="LysM"/>
</dbReference>
<dbReference type="Proteomes" id="UP000593562">
    <property type="component" value="Unassembled WGS sequence"/>
</dbReference>
<accession>A0A7J7DU85</accession>
<dbReference type="PANTHER" id="PTHR20932:SF55">
    <property type="entry name" value="LYSM DOMAIN-CONTAINING PROTEIN"/>
    <property type="match status" value="1"/>
</dbReference>